<name>A0A7S4RY79_9DINO</name>
<gene>
    <name evidence="1" type="ORF">AMON00008_LOCUS42197</name>
</gene>
<dbReference type="EMBL" id="HBNR01059962">
    <property type="protein sequence ID" value="CAE4628612.1"/>
    <property type="molecule type" value="Transcribed_RNA"/>
</dbReference>
<protein>
    <submittedName>
        <fullName evidence="1">Uncharacterized protein</fullName>
    </submittedName>
</protein>
<accession>A0A7S4RY79</accession>
<sequence length="199" mass="21350">MADVAMPPLCAVPADSFHPWLIRITAPKISGRTSDSTALAPVELKEEIAVFARLSTKDVFTSEKGGKLVKYDVDVLLIDGMKLKYQLFKHSVMKNMDTSKSSMSAAGAAVAEATRSCHLLTQGSVGKDGTKITLEGTDMTMDAVQGGHLKCSKEPGVFCRLGRQYSVELQGCDKLSWTAKEGVTKDTTLCALSDCADLL</sequence>
<reference evidence="1" key="1">
    <citation type="submission" date="2021-01" db="EMBL/GenBank/DDBJ databases">
        <authorList>
            <person name="Corre E."/>
            <person name="Pelletier E."/>
            <person name="Niang G."/>
            <person name="Scheremetjew M."/>
            <person name="Finn R."/>
            <person name="Kale V."/>
            <person name="Holt S."/>
            <person name="Cochrane G."/>
            <person name="Meng A."/>
            <person name="Brown T."/>
            <person name="Cohen L."/>
        </authorList>
    </citation>
    <scope>NUCLEOTIDE SEQUENCE</scope>
    <source>
        <strain evidence="1">CCMP3105</strain>
    </source>
</reference>
<dbReference type="AlphaFoldDB" id="A0A7S4RY79"/>
<proteinExistence type="predicted"/>
<evidence type="ECO:0000313" key="1">
    <source>
        <dbReference type="EMBL" id="CAE4628612.1"/>
    </source>
</evidence>
<organism evidence="1">
    <name type="scientific">Alexandrium monilatum</name>
    <dbReference type="NCBI Taxonomy" id="311494"/>
    <lineage>
        <taxon>Eukaryota</taxon>
        <taxon>Sar</taxon>
        <taxon>Alveolata</taxon>
        <taxon>Dinophyceae</taxon>
        <taxon>Gonyaulacales</taxon>
        <taxon>Pyrocystaceae</taxon>
        <taxon>Alexandrium</taxon>
    </lineage>
</organism>